<evidence type="ECO:0000313" key="2">
    <source>
        <dbReference type="EMBL" id="SON88224.1"/>
    </source>
</evidence>
<evidence type="ECO:0000313" key="1">
    <source>
        <dbReference type="EMBL" id="SON80923.1"/>
    </source>
</evidence>
<protein>
    <submittedName>
        <fullName evidence="2">Uncharacterized protein</fullName>
    </submittedName>
</protein>
<name>A0AB38DZG5_XANCH</name>
<gene>
    <name evidence="1" type="ORF">XAP6984_380030</name>
    <name evidence="2" type="ORF">XAP7430_360031</name>
</gene>
<proteinExistence type="predicted"/>
<dbReference type="Proteomes" id="UP000234181">
    <property type="component" value="Unassembled WGS sequence"/>
</dbReference>
<dbReference type="EMBL" id="OCYS01000090">
    <property type="protein sequence ID" value="SON88224.1"/>
    <property type="molecule type" value="Genomic_DNA"/>
</dbReference>
<reference evidence="3 4" key="1">
    <citation type="submission" date="2017-10" db="EMBL/GenBank/DDBJ databases">
        <authorList>
            <person name="Regsiter A."/>
            <person name="William W."/>
        </authorList>
    </citation>
    <scope>NUCLEOTIDE SEQUENCE [LARGE SCALE GENOMIC DNA]</scope>
    <source>
        <strain evidence="1 4">CFBP6984</strain>
        <strain evidence="2 3">CFBP7430</strain>
    </source>
</reference>
<comment type="caution">
    <text evidence="2">The sequence shown here is derived from an EMBL/GenBank/DDBJ whole genome shotgun (WGS) entry which is preliminary data.</text>
</comment>
<sequence length="63" mass="7183">MQHDSRQMCRGACPSHHIDHARLLSEPNHDHDGHRILSPVARPLSCATVRRCIRLEHLACRLA</sequence>
<accession>A0AB38DZG5</accession>
<dbReference type="AlphaFoldDB" id="A0AB38DZG5"/>
<keyword evidence="4" id="KW-1185">Reference proteome</keyword>
<dbReference type="Proteomes" id="UP000234166">
    <property type="component" value="Unassembled WGS sequence"/>
</dbReference>
<dbReference type="EMBL" id="OCYT01000093">
    <property type="protein sequence ID" value="SON80923.1"/>
    <property type="molecule type" value="Genomic_DNA"/>
</dbReference>
<organism evidence="2 3">
    <name type="scientific">Xanthomonas campestris pv. phaseoli</name>
    <dbReference type="NCBI Taxonomy" id="317013"/>
    <lineage>
        <taxon>Bacteria</taxon>
        <taxon>Pseudomonadati</taxon>
        <taxon>Pseudomonadota</taxon>
        <taxon>Gammaproteobacteria</taxon>
        <taxon>Lysobacterales</taxon>
        <taxon>Lysobacteraceae</taxon>
        <taxon>Xanthomonas</taxon>
    </lineage>
</organism>
<evidence type="ECO:0000313" key="4">
    <source>
        <dbReference type="Proteomes" id="UP000234181"/>
    </source>
</evidence>
<evidence type="ECO:0000313" key="3">
    <source>
        <dbReference type="Proteomes" id="UP000234166"/>
    </source>
</evidence>